<dbReference type="OrthoDB" id="6931947at2759"/>
<evidence type="ECO:0000313" key="3">
    <source>
        <dbReference type="Proteomes" id="UP000002358"/>
    </source>
</evidence>
<keyword evidence="3" id="KW-1185">Reference proteome</keyword>
<dbReference type="KEGG" id="nvi:100122065"/>
<feature type="region of interest" description="Disordered" evidence="1">
    <location>
        <begin position="366"/>
        <end position="395"/>
    </location>
</feature>
<dbReference type="EnsemblMetazoa" id="XM_001605618">
    <property type="protein sequence ID" value="XP_001605668"/>
    <property type="gene ID" value="LOC100122065"/>
</dbReference>
<accession>A0A7M7G7N1</accession>
<name>A0A7M7G7N1_NASVI</name>
<feature type="compositionally biased region" description="Polar residues" evidence="1">
    <location>
        <begin position="380"/>
        <end position="395"/>
    </location>
</feature>
<dbReference type="SMR" id="A0A7M7G7N1"/>
<sequence length="503" mass="54700">MDNEEIVEENANGESQAEGSARITPEQLNAMLYYMEQHSEFAANKLLGANGKESKKAQWQRLADLVSSCGPAKDIKQLQAIWSRQRGKAKEYNAEKVRAARRTGNHTEVRFIENPIMEKILKIVGTTHKNGLEIVPEVGIAPAKLKRKPKKSIIVYELPLSLTTTSGASPVTAAGEIKMKNASLTSPVTRPLHSAATTSTCTSESAATPANSALFTASATPALHQSASATGSGMKDASIPPNKEASTTSVTRALLKSQSASLSATISAATPDNPVINTRRALHHSAHVSASAAHHSKPYDTFAVPPKYTSRRLKVINPTKEMTLSRCVTPAPRQSESSSGSTSEAAATVDKEGINSSIRQTLHHSAYVGASTEQAPPKFTTRSSSRVTKLTNDTQSNCKSEMEETAENKFSASLEYSKIYSSYVSSWQKNAKASKDAKKEVALAAVAENSNSINKLVKTVIELKEVQAKKCEILRRHCRKTEQYYEERMKLWWSNGFISDDFI</sequence>
<evidence type="ECO:0008006" key="4">
    <source>
        <dbReference type="Google" id="ProtNLM"/>
    </source>
</evidence>
<organism evidence="2 3">
    <name type="scientific">Nasonia vitripennis</name>
    <name type="common">Parasitic wasp</name>
    <dbReference type="NCBI Taxonomy" id="7425"/>
    <lineage>
        <taxon>Eukaryota</taxon>
        <taxon>Metazoa</taxon>
        <taxon>Ecdysozoa</taxon>
        <taxon>Arthropoda</taxon>
        <taxon>Hexapoda</taxon>
        <taxon>Insecta</taxon>
        <taxon>Pterygota</taxon>
        <taxon>Neoptera</taxon>
        <taxon>Endopterygota</taxon>
        <taxon>Hymenoptera</taxon>
        <taxon>Apocrita</taxon>
        <taxon>Proctotrupomorpha</taxon>
        <taxon>Chalcidoidea</taxon>
        <taxon>Pteromalidae</taxon>
        <taxon>Pteromalinae</taxon>
        <taxon>Nasonia</taxon>
    </lineage>
</organism>
<evidence type="ECO:0000256" key="1">
    <source>
        <dbReference type="SAM" id="MobiDB-lite"/>
    </source>
</evidence>
<evidence type="ECO:0000313" key="2">
    <source>
        <dbReference type="EnsemblMetazoa" id="XP_001605668"/>
    </source>
</evidence>
<reference evidence="2" key="1">
    <citation type="submission" date="2021-01" db="UniProtKB">
        <authorList>
            <consortium name="EnsemblMetazoa"/>
        </authorList>
    </citation>
    <scope>IDENTIFICATION</scope>
</reference>
<dbReference type="AlphaFoldDB" id="A0A7M7G7N1"/>
<feature type="region of interest" description="Disordered" evidence="1">
    <location>
        <begin position="226"/>
        <end position="249"/>
    </location>
</feature>
<proteinExistence type="predicted"/>
<dbReference type="Proteomes" id="UP000002358">
    <property type="component" value="Chromosome 5"/>
</dbReference>
<feature type="region of interest" description="Disordered" evidence="1">
    <location>
        <begin position="325"/>
        <end position="349"/>
    </location>
</feature>
<feature type="compositionally biased region" description="Low complexity" evidence="1">
    <location>
        <begin position="335"/>
        <end position="348"/>
    </location>
</feature>
<protein>
    <recommendedName>
        <fullName evidence="4">Regulatory protein zeste</fullName>
    </recommendedName>
</protein>
<dbReference type="RefSeq" id="XP_001605668.2">
    <property type="nucleotide sequence ID" value="XM_001605618.6"/>
</dbReference>
<dbReference type="GeneID" id="100122065"/>
<feature type="region of interest" description="Disordered" evidence="1">
    <location>
        <begin position="1"/>
        <end position="21"/>
    </location>
</feature>
<dbReference type="InParanoid" id="A0A7M7G7N1"/>